<evidence type="ECO:0000259" key="1">
    <source>
        <dbReference type="Pfam" id="PF12274"/>
    </source>
</evidence>
<dbReference type="InterPro" id="IPR022059">
    <property type="entry name" value="DUF3615"/>
</dbReference>
<gene>
    <name evidence="2" type="primary">gb00440</name>
    <name evidence="2" type="ORF">PR202_gb00440</name>
</gene>
<feature type="domain" description="DUF3615" evidence="1">
    <location>
        <begin position="18"/>
        <end position="136"/>
    </location>
</feature>
<keyword evidence="3" id="KW-1185">Reference proteome</keyword>
<organism evidence="2 3">
    <name type="scientific">Eleusine coracana subsp. coracana</name>
    <dbReference type="NCBI Taxonomy" id="191504"/>
    <lineage>
        <taxon>Eukaryota</taxon>
        <taxon>Viridiplantae</taxon>
        <taxon>Streptophyta</taxon>
        <taxon>Embryophyta</taxon>
        <taxon>Tracheophyta</taxon>
        <taxon>Spermatophyta</taxon>
        <taxon>Magnoliopsida</taxon>
        <taxon>Liliopsida</taxon>
        <taxon>Poales</taxon>
        <taxon>Poaceae</taxon>
        <taxon>PACMAD clade</taxon>
        <taxon>Chloridoideae</taxon>
        <taxon>Cynodonteae</taxon>
        <taxon>Eleusininae</taxon>
        <taxon>Eleusine</taxon>
    </lineage>
</organism>
<dbReference type="Pfam" id="PF12274">
    <property type="entry name" value="DUF3615"/>
    <property type="match status" value="1"/>
</dbReference>
<name>A0AAV5DUV1_ELECO</name>
<evidence type="ECO:0000313" key="2">
    <source>
        <dbReference type="EMBL" id="GJN13705.1"/>
    </source>
</evidence>
<dbReference type="AlphaFoldDB" id="A0AAV5DUV1"/>
<dbReference type="PANTHER" id="PTHR33120">
    <property type="entry name" value="EXPRESSED PROTEIN-RELATED"/>
    <property type="match status" value="1"/>
</dbReference>
<dbReference type="PANTHER" id="PTHR33120:SF47">
    <property type="entry name" value="OS05G0571400 PROTEIN"/>
    <property type="match status" value="1"/>
</dbReference>
<dbReference type="EMBL" id="BQKI01000071">
    <property type="protein sequence ID" value="GJN13705.1"/>
    <property type="molecule type" value="Genomic_DNA"/>
</dbReference>
<sequence>MKHYVRKHTKISKRVVAALKANAPTYELHVVCGVNENVSGPVLCPNGGRSCPPYKWYRSHVNFLATPKAGGGGDQQEAPVLFFAELSNDDDDEGTNAGTTTTTPPLLCCPVSAPPPCAERVRCLSCDHGGIRIVHPAGTDFHEREMEFEKMVCGEEPDDEDFNPDLSHAHYTNTSIIRHSSRIATRISDGLEEDCLYPDSNSSGFDAYKDREEHHFGWQYDIYE</sequence>
<dbReference type="Proteomes" id="UP001054889">
    <property type="component" value="Unassembled WGS sequence"/>
</dbReference>
<evidence type="ECO:0000313" key="3">
    <source>
        <dbReference type="Proteomes" id="UP001054889"/>
    </source>
</evidence>
<protein>
    <recommendedName>
        <fullName evidence="1">DUF3615 domain-containing protein</fullName>
    </recommendedName>
</protein>
<accession>A0AAV5DUV1</accession>
<proteinExistence type="predicted"/>
<reference evidence="2" key="2">
    <citation type="submission" date="2021-12" db="EMBL/GenBank/DDBJ databases">
        <title>Resequencing data analysis of finger millet.</title>
        <authorList>
            <person name="Hatakeyama M."/>
            <person name="Aluri S."/>
            <person name="Balachadran M.T."/>
            <person name="Sivarajan S.R."/>
            <person name="Poveda L."/>
            <person name="Shimizu-Inatsugi R."/>
            <person name="Schlapbach R."/>
            <person name="Sreeman S.M."/>
            <person name="Shimizu K.K."/>
        </authorList>
    </citation>
    <scope>NUCLEOTIDE SEQUENCE</scope>
</reference>
<reference evidence="2" key="1">
    <citation type="journal article" date="2018" name="DNA Res.">
        <title>Multiple hybrid de novo genome assembly of finger millet, an orphan allotetraploid crop.</title>
        <authorList>
            <person name="Hatakeyama M."/>
            <person name="Aluri S."/>
            <person name="Balachadran M.T."/>
            <person name="Sivarajan S.R."/>
            <person name="Patrignani A."/>
            <person name="Gruter S."/>
            <person name="Poveda L."/>
            <person name="Shimizu-Inatsugi R."/>
            <person name="Baeten J."/>
            <person name="Francoijs K.J."/>
            <person name="Nataraja K.N."/>
            <person name="Reddy Y.A.N."/>
            <person name="Phadnis S."/>
            <person name="Ravikumar R.L."/>
            <person name="Schlapbach R."/>
            <person name="Sreeman S.M."/>
            <person name="Shimizu K.K."/>
        </authorList>
    </citation>
    <scope>NUCLEOTIDE SEQUENCE</scope>
</reference>
<comment type="caution">
    <text evidence="2">The sequence shown here is derived from an EMBL/GenBank/DDBJ whole genome shotgun (WGS) entry which is preliminary data.</text>
</comment>